<sequence length="139" mass="15082">MMKQQAIWSPYDNNGGHNNPIMPFLDNLVKSPSPVLLPALDAAAVTPLSEFEAIDLVKTCFASAAVRDILYTLECSSAVSYLMGSIQEEYIVYWSCFGSFLASRTALTSSQGSNPEKVFLEIPPPPPCSSCVGNERLSD</sequence>
<reference evidence="1 2" key="1">
    <citation type="submission" date="2018-06" db="EMBL/GenBank/DDBJ databases">
        <title>The Genome of Cuscuta australis (Dodder) Provides Insight into the Evolution of Plant Parasitism.</title>
        <authorList>
            <person name="Liu H."/>
        </authorList>
    </citation>
    <scope>NUCLEOTIDE SEQUENCE [LARGE SCALE GENOMIC DNA]</scope>
    <source>
        <strain evidence="2">cv. Yunnan</strain>
        <tissue evidence="1">Vines</tissue>
    </source>
</reference>
<dbReference type="Proteomes" id="UP000249390">
    <property type="component" value="Unassembled WGS sequence"/>
</dbReference>
<protein>
    <submittedName>
        <fullName evidence="1">Uncharacterized protein</fullName>
    </submittedName>
</protein>
<keyword evidence="2" id="KW-1185">Reference proteome</keyword>
<dbReference type="EMBL" id="NQVE01000122">
    <property type="protein sequence ID" value="RAL46554.1"/>
    <property type="molecule type" value="Genomic_DNA"/>
</dbReference>
<comment type="caution">
    <text evidence="1">The sequence shown here is derived from an EMBL/GenBank/DDBJ whole genome shotgun (WGS) entry which is preliminary data.</text>
</comment>
<evidence type="ECO:0000313" key="2">
    <source>
        <dbReference type="Proteomes" id="UP000249390"/>
    </source>
</evidence>
<gene>
    <name evidence="1" type="ORF">DM860_004833</name>
</gene>
<proteinExistence type="predicted"/>
<dbReference type="AlphaFoldDB" id="A0A328DLS8"/>
<name>A0A328DLS8_9ASTE</name>
<evidence type="ECO:0000313" key="1">
    <source>
        <dbReference type="EMBL" id="RAL46554.1"/>
    </source>
</evidence>
<accession>A0A328DLS8</accession>
<organism evidence="1 2">
    <name type="scientific">Cuscuta australis</name>
    <dbReference type="NCBI Taxonomy" id="267555"/>
    <lineage>
        <taxon>Eukaryota</taxon>
        <taxon>Viridiplantae</taxon>
        <taxon>Streptophyta</taxon>
        <taxon>Embryophyta</taxon>
        <taxon>Tracheophyta</taxon>
        <taxon>Spermatophyta</taxon>
        <taxon>Magnoliopsida</taxon>
        <taxon>eudicotyledons</taxon>
        <taxon>Gunneridae</taxon>
        <taxon>Pentapetalae</taxon>
        <taxon>asterids</taxon>
        <taxon>lamiids</taxon>
        <taxon>Solanales</taxon>
        <taxon>Convolvulaceae</taxon>
        <taxon>Cuscuteae</taxon>
        <taxon>Cuscuta</taxon>
        <taxon>Cuscuta subgen. Grammica</taxon>
        <taxon>Cuscuta sect. Cleistogrammica</taxon>
    </lineage>
</organism>